<dbReference type="SUPFAM" id="SSF74653">
    <property type="entry name" value="TolA/TonB C-terminal domain"/>
    <property type="match status" value="1"/>
</dbReference>
<evidence type="ECO:0000256" key="11">
    <source>
        <dbReference type="SAM" id="Phobius"/>
    </source>
</evidence>
<dbReference type="PANTHER" id="PTHR33446:SF2">
    <property type="entry name" value="PROTEIN TONB"/>
    <property type="match status" value="1"/>
</dbReference>
<dbReference type="Gene3D" id="3.30.1150.10">
    <property type="match status" value="1"/>
</dbReference>
<keyword evidence="5" id="KW-0997">Cell inner membrane</keyword>
<feature type="transmembrane region" description="Helical" evidence="11">
    <location>
        <begin position="20"/>
        <end position="39"/>
    </location>
</feature>
<dbReference type="InterPro" id="IPR037682">
    <property type="entry name" value="TonB_C"/>
</dbReference>
<feature type="compositionally biased region" description="Pro residues" evidence="10">
    <location>
        <begin position="61"/>
        <end position="80"/>
    </location>
</feature>
<dbReference type="PANTHER" id="PTHR33446">
    <property type="entry name" value="PROTEIN TONB-RELATED"/>
    <property type="match status" value="1"/>
</dbReference>
<dbReference type="Proteomes" id="UP000294599">
    <property type="component" value="Unassembled WGS sequence"/>
</dbReference>
<dbReference type="PROSITE" id="PS52015">
    <property type="entry name" value="TONB_CTD"/>
    <property type="match status" value="1"/>
</dbReference>
<evidence type="ECO:0000313" key="13">
    <source>
        <dbReference type="EMBL" id="TCS93536.1"/>
    </source>
</evidence>
<evidence type="ECO:0000259" key="12">
    <source>
        <dbReference type="PROSITE" id="PS52015"/>
    </source>
</evidence>
<gene>
    <name evidence="13" type="ORF">EDC25_12732</name>
</gene>
<evidence type="ECO:0000256" key="6">
    <source>
        <dbReference type="ARBA" id="ARBA00022692"/>
    </source>
</evidence>
<dbReference type="EMBL" id="SMAF01000027">
    <property type="protein sequence ID" value="TCS93536.1"/>
    <property type="molecule type" value="Genomic_DNA"/>
</dbReference>
<evidence type="ECO:0000256" key="8">
    <source>
        <dbReference type="ARBA" id="ARBA00022989"/>
    </source>
</evidence>
<keyword evidence="3" id="KW-0813">Transport</keyword>
<evidence type="ECO:0000313" key="14">
    <source>
        <dbReference type="Proteomes" id="UP000294599"/>
    </source>
</evidence>
<dbReference type="Pfam" id="PF03544">
    <property type="entry name" value="TonB_C"/>
    <property type="match status" value="1"/>
</dbReference>
<dbReference type="AlphaFoldDB" id="A0A4R3L7Q9"/>
<dbReference type="InterPro" id="IPR051045">
    <property type="entry name" value="TonB-dependent_transducer"/>
</dbReference>
<evidence type="ECO:0000256" key="7">
    <source>
        <dbReference type="ARBA" id="ARBA00022927"/>
    </source>
</evidence>
<protein>
    <submittedName>
        <fullName evidence="13">Outer membrane transport energization protein TonB</fullName>
    </submittedName>
</protein>
<feature type="domain" description="TonB C-terminal" evidence="12">
    <location>
        <begin position="135"/>
        <end position="227"/>
    </location>
</feature>
<name>A0A4R3L7Q9_9GAMM</name>
<comment type="similarity">
    <text evidence="2">Belongs to the TonB family.</text>
</comment>
<keyword evidence="4" id="KW-1003">Cell membrane</keyword>
<keyword evidence="14" id="KW-1185">Reference proteome</keyword>
<evidence type="ECO:0000256" key="1">
    <source>
        <dbReference type="ARBA" id="ARBA00004383"/>
    </source>
</evidence>
<comment type="caution">
    <text evidence="13">The sequence shown here is derived from an EMBL/GenBank/DDBJ whole genome shotgun (WGS) entry which is preliminary data.</text>
</comment>
<feature type="compositionally biased region" description="Pro residues" evidence="10">
    <location>
        <begin position="120"/>
        <end position="132"/>
    </location>
</feature>
<feature type="compositionally biased region" description="Pro residues" evidence="10">
    <location>
        <begin position="88"/>
        <end position="110"/>
    </location>
</feature>
<proteinExistence type="inferred from homology"/>
<evidence type="ECO:0000256" key="3">
    <source>
        <dbReference type="ARBA" id="ARBA00022448"/>
    </source>
</evidence>
<dbReference type="GO" id="GO:0031992">
    <property type="term" value="F:energy transducer activity"/>
    <property type="evidence" value="ECO:0007669"/>
    <property type="project" value="TreeGrafter"/>
</dbReference>
<keyword evidence="6 11" id="KW-0812">Transmembrane</keyword>
<dbReference type="GO" id="GO:0015031">
    <property type="term" value="P:protein transport"/>
    <property type="evidence" value="ECO:0007669"/>
    <property type="project" value="UniProtKB-KW"/>
</dbReference>
<evidence type="ECO:0000256" key="2">
    <source>
        <dbReference type="ARBA" id="ARBA00006555"/>
    </source>
</evidence>
<dbReference type="RefSeq" id="WP_132577647.1">
    <property type="nucleotide sequence ID" value="NZ_JBHLWF010000032.1"/>
</dbReference>
<evidence type="ECO:0000256" key="4">
    <source>
        <dbReference type="ARBA" id="ARBA00022475"/>
    </source>
</evidence>
<dbReference type="OrthoDB" id="5956010at2"/>
<dbReference type="InterPro" id="IPR006260">
    <property type="entry name" value="TonB/TolA_C"/>
</dbReference>
<evidence type="ECO:0000256" key="5">
    <source>
        <dbReference type="ARBA" id="ARBA00022519"/>
    </source>
</evidence>
<keyword evidence="7" id="KW-0653">Protein transport</keyword>
<dbReference type="NCBIfam" id="TIGR01352">
    <property type="entry name" value="tonB_Cterm"/>
    <property type="match status" value="1"/>
</dbReference>
<keyword evidence="9 11" id="KW-0472">Membrane</keyword>
<accession>A0A4R3L7Q9</accession>
<evidence type="ECO:0000256" key="10">
    <source>
        <dbReference type="SAM" id="MobiDB-lite"/>
    </source>
</evidence>
<reference evidence="13 14" key="1">
    <citation type="submission" date="2019-03" db="EMBL/GenBank/DDBJ databases">
        <title>Genomic Encyclopedia of Type Strains, Phase IV (KMG-IV): sequencing the most valuable type-strain genomes for metagenomic binning, comparative biology and taxonomic classification.</title>
        <authorList>
            <person name="Goeker M."/>
        </authorList>
    </citation>
    <scope>NUCLEOTIDE SEQUENCE [LARGE SCALE GENOMIC DNA]</scope>
    <source>
        <strain evidence="13 14">DSM 21944</strain>
    </source>
</reference>
<dbReference type="GO" id="GO:0098797">
    <property type="term" value="C:plasma membrane protein complex"/>
    <property type="evidence" value="ECO:0007669"/>
    <property type="project" value="TreeGrafter"/>
</dbReference>
<organism evidence="13 14">
    <name type="scientific">Pseudofulvimonas gallinarii</name>
    <dbReference type="NCBI Taxonomy" id="634155"/>
    <lineage>
        <taxon>Bacteria</taxon>
        <taxon>Pseudomonadati</taxon>
        <taxon>Pseudomonadota</taxon>
        <taxon>Gammaproteobacteria</taxon>
        <taxon>Lysobacterales</taxon>
        <taxon>Rhodanobacteraceae</taxon>
        <taxon>Pseudofulvimonas</taxon>
    </lineage>
</organism>
<keyword evidence="8 11" id="KW-1133">Transmembrane helix</keyword>
<evidence type="ECO:0000256" key="9">
    <source>
        <dbReference type="ARBA" id="ARBA00023136"/>
    </source>
</evidence>
<dbReference type="GO" id="GO:0055085">
    <property type="term" value="P:transmembrane transport"/>
    <property type="evidence" value="ECO:0007669"/>
    <property type="project" value="InterPro"/>
</dbReference>
<comment type="subcellular location">
    <subcellularLocation>
        <location evidence="1">Cell inner membrane</location>
        <topology evidence="1">Single-pass membrane protein</topology>
        <orientation evidence="1">Periplasmic side</orientation>
    </subcellularLocation>
</comment>
<sequence length="227" mass="24677">MAIYEYHEEIEDNRVRWPRVAGLSVAFIVHVVMFSMLLLPPRAGDPDKGDNDDMVEVVFMEPPPPPPPPPPEPPPPPPEEPPPEEPPPEPPPELPPMAPPPEPAPIPSAPPSEMAIPVAAAPPAPPGPPPAPDTGASVGADYRNRKGLRYPPQAMRRGEEGTVTLRVYVDVNGDPERVEMQRSSGSRFLDQAAQRAVRTWKFRPGTKDGRPVGGWVVVPIQFRLSDG</sequence>
<feature type="region of interest" description="Disordered" evidence="10">
    <location>
        <begin position="44"/>
        <end position="157"/>
    </location>
</feature>